<evidence type="ECO:0000256" key="3">
    <source>
        <dbReference type="ARBA" id="ARBA00023024"/>
    </source>
</evidence>
<dbReference type="InterPro" id="IPR001223">
    <property type="entry name" value="Glyco_hydro18_cat"/>
</dbReference>
<evidence type="ECO:0000256" key="2">
    <source>
        <dbReference type="ARBA" id="ARBA00022729"/>
    </source>
</evidence>
<dbReference type="SUPFAM" id="SSF51445">
    <property type="entry name" value="(Trans)glycosidases"/>
    <property type="match status" value="1"/>
</dbReference>
<feature type="domain" description="GH18" evidence="8">
    <location>
        <begin position="1"/>
        <end position="238"/>
    </location>
</feature>
<dbReference type="InterPro" id="IPR017853">
    <property type="entry name" value="GH"/>
</dbReference>
<keyword evidence="5" id="KW-0119">Carbohydrate metabolism</keyword>
<dbReference type="PANTHER" id="PTHR45708">
    <property type="entry name" value="ENDOCHITINASE"/>
    <property type="match status" value="1"/>
</dbReference>
<proteinExistence type="predicted"/>
<dbReference type="PROSITE" id="PS51910">
    <property type="entry name" value="GH18_2"/>
    <property type="match status" value="1"/>
</dbReference>
<protein>
    <recommendedName>
        <fullName evidence="8">GH18 domain-containing protein</fullName>
    </recommendedName>
</protein>
<sequence>MASYNSHIPIMILIAFSLISSSHSQTSCGISVYWGQNTGKGTLRDACATNNYKYVNIAFLTTFGDTDSVFSRPLGNIVLDGVDFAIESAGFNVYWDDLARALSGYSTPQRKVYLSAAPQCLYPDANLDTAIATGLFDYVWVQFYDSPFCDYRVGVSGVLNVWNVWNSSLPANSQLFLGLPASPSAGAGYIPTDVLMNEIVPVIRTSPNYGGVMLWDRFGDVQQGYSSSRNLANLRGIPMKAWQTC</sequence>
<evidence type="ECO:0000259" key="8">
    <source>
        <dbReference type="PROSITE" id="PS51910"/>
    </source>
</evidence>
<dbReference type="Gene3D" id="3.20.20.80">
    <property type="entry name" value="Glycosidases"/>
    <property type="match status" value="2"/>
</dbReference>
<keyword evidence="3" id="KW-0146">Chitin degradation</keyword>
<evidence type="ECO:0000256" key="1">
    <source>
        <dbReference type="ARBA" id="ARBA00000822"/>
    </source>
</evidence>
<reference evidence="9 10" key="1">
    <citation type="journal article" date="2021" name="Comput. Struct. Biotechnol. J.">
        <title>De novo genome assembly of the potent medicinal plant Rehmannia glutinosa using nanopore technology.</title>
        <authorList>
            <person name="Ma L."/>
            <person name="Dong C."/>
            <person name="Song C."/>
            <person name="Wang X."/>
            <person name="Zheng X."/>
            <person name="Niu Y."/>
            <person name="Chen S."/>
            <person name="Feng W."/>
        </authorList>
    </citation>
    <scope>NUCLEOTIDE SEQUENCE [LARGE SCALE GENOMIC DNA]</scope>
    <source>
        <strain evidence="9">DH-2019</strain>
    </source>
</reference>
<gene>
    <name evidence="9" type="ORF">DH2020_048580</name>
</gene>
<organism evidence="9 10">
    <name type="scientific">Rehmannia glutinosa</name>
    <name type="common">Chinese foxglove</name>
    <dbReference type="NCBI Taxonomy" id="99300"/>
    <lineage>
        <taxon>Eukaryota</taxon>
        <taxon>Viridiplantae</taxon>
        <taxon>Streptophyta</taxon>
        <taxon>Embryophyta</taxon>
        <taxon>Tracheophyta</taxon>
        <taxon>Spermatophyta</taxon>
        <taxon>Magnoliopsida</taxon>
        <taxon>eudicotyledons</taxon>
        <taxon>Gunneridae</taxon>
        <taxon>Pentapetalae</taxon>
        <taxon>asterids</taxon>
        <taxon>lamiids</taxon>
        <taxon>Lamiales</taxon>
        <taxon>Orobanchaceae</taxon>
        <taxon>Rehmannieae</taxon>
        <taxon>Rehmannia</taxon>
    </lineage>
</organism>
<evidence type="ECO:0000313" key="9">
    <source>
        <dbReference type="EMBL" id="KAK6117677.1"/>
    </source>
</evidence>
<keyword evidence="2 7" id="KW-0732">Signal</keyword>
<evidence type="ECO:0000256" key="7">
    <source>
        <dbReference type="SAM" id="SignalP"/>
    </source>
</evidence>
<feature type="chain" id="PRO_5045397460" description="GH18 domain-containing protein" evidence="7">
    <location>
        <begin position="25"/>
        <end position="245"/>
    </location>
</feature>
<keyword evidence="4" id="KW-1015">Disulfide bond</keyword>
<feature type="signal peptide" evidence="7">
    <location>
        <begin position="1"/>
        <end position="24"/>
    </location>
</feature>
<evidence type="ECO:0000313" key="10">
    <source>
        <dbReference type="Proteomes" id="UP001318860"/>
    </source>
</evidence>
<dbReference type="InterPro" id="IPR050542">
    <property type="entry name" value="Glycosyl_Hydrlase18_Chitinase"/>
</dbReference>
<accession>A0ABR0U5K5</accession>
<name>A0ABR0U5K5_REHGL</name>
<comment type="caution">
    <text evidence="9">The sequence shown here is derived from an EMBL/GenBank/DDBJ whole genome shotgun (WGS) entry which is preliminary data.</text>
</comment>
<keyword evidence="6" id="KW-0624">Polysaccharide degradation</keyword>
<dbReference type="EMBL" id="JABTTQ020003422">
    <property type="protein sequence ID" value="KAK6117677.1"/>
    <property type="molecule type" value="Genomic_DNA"/>
</dbReference>
<dbReference type="Proteomes" id="UP001318860">
    <property type="component" value="Unassembled WGS sequence"/>
</dbReference>
<keyword evidence="10" id="KW-1185">Reference proteome</keyword>
<comment type="catalytic activity">
    <reaction evidence="1">
        <text>Random endo-hydrolysis of N-acetyl-beta-D-glucosaminide (1-&gt;4)-beta-linkages in chitin and chitodextrins.</text>
        <dbReference type="EC" id="3.2.1.14"/>
    </reaction>
</comment>
<dbReference type="PANTHER" id="PTHR45708:SF22">
    <property type="entry name" value="ACIDIC ENDOCHITINASE"/>
    <property type="match status" value="1"/>
</dbReference>
<evidence type="ECO:0000256" key="4">
    <source>
        <dbReference type="ARBA" id="ARBA00023157"/>
    </source>
</evidence>
<evidence type="ECO:0000256" key="5">
    <source>
        <dbReference type="ARBA" id="ARBA00023277"/>
    </source>
</evidence>
<evidence type="ECO:0000256" key="6">
    <source>
        <dbReference type="ARBA" id="ARBA00023326"/>
    </source>
</evidence>